<accession>A0A2S9JAK3</accession>
<evidence type="ECO:0000313" key="4">
    <source>
        <dbReference type="Proteomes" id="UP000238563"/>
    </source>
</evidence>
<feature type="transmembrane region" description="Helical" evidence="1">
    <location>
        <begin position="89"/>
        <end position="113"/>
    </location>
</feature>
<keyword evidence="1" id="KW-1133">Transmembrane helix</keyword>
<dbReference type="InterPro" id="IPR052710">
    <property type="entry name" value="CAAX_protease"/>
</dbReference>
<keyword evidence="3" id="KW-0645">Protease</keyword>
<feature type="transmembrane region" description="Helical" evidence="1">
    <location>
        <begin position="125"/>
        <end position="147"/>
    </location>
</feature>
<dbReference type="Pfam" id="PF02517">
    <property type="entry name" value="Rce1-like"/>
    <property type="match status" value="1"/>
</dbReference>
<feature type="transmembrane region" description="Helical" evidence="1">
    <location>
        <begin position="167"/>
        <end position="200"/>
    </location>
</feature>
<evidence type="ECO:0000256" key="1">
    <source>
        <dbReference type="SAM" id="Phobius"/>
    </source>
</evidence>
<comment type="caution">
    <text evidence="3">The sequence shown here is derived from an EMBL/GenBank/DDBJ whole genome shotgun (WGS) entry which is preliminary data.</text>
</comment>
<dbReference type="EMBL" id="PVBT01000009">
    <property type="protein sequence ID" value="PRD49826.1"/>
    <property type="molecule type" value="Genomic_DNA"/>
</dbReference>
<evidence type="ECO:0000259" key="2">
    <source>
        <dbReference type="Pfam" id="PF02517"/>
    </source>
</evidence>
<dbReference type="PANTHER" id="PTHR36435:SF1">
    <property type="entry name" value="CAAX AMINO TERMINAL PROTEASE FAMILY PROTEIN"/>
    <property type="match status" value="1"/>
</dbReference>
<dbReference type="Proteomes" id="UP000238563">
    <property type="component" value="Unassembled WGS sequence"/>
</dbReference>
<organism evidence="3 4">
    <name type="scientific">Phyllobacterium myrsinacearum</name>
    <dbReference type="NCBI Taxonomy" id="28101"/>
    <lineage>
        <taxon>Bacteria</taxon>
        <taxon>Pseudomonadati</taxon>
        <taxon>Pseudomonadota</taxon>
        <taxon>Alphaproteobacteria</taxon>
        <taxon>Hyphomicrobiales</taxon>
        <taxon>Phyllobacteriaceae</taxon>
        <taxon>Phyllobacterium</taxon>
    </lineage>
</organism>
<dbReference type="GO" id="GO:0004175">
    <property type="term" value="F:endopeptidase activity"/>
    <property type="evidence" value="ECO:0007669"/>
    <property type="project" value="UniProtKB-ARBA"/>
</dbReference>
<protein>
    <submittedName>
        <fullName evidence="3">CPBP family intramembrane metalloprotease</fullName>
    </submittedName>
</protein>
<feature type="transmembrane region" description="Helical" evidence="1">
    <location>
        <begin position="207"/>
        <end position="227"/>
    </location>
</feature>
<dbReference type="GO" id="GO:0008237">
    <property type="term" value="F:metallopeptidase activity"/>
    <property type="evidence" value="ECO:0007669"/>
    <property type="project" value="UniProtKB-KW"/>
</dbReference>
<dbReference type="RefSeq" id="WP_105737426.1">
    <property type="nucleotide sequence ID" value="NZ_PVBT01000009.1"/>
</dbReference>
<proteinExistence type="predicted"/>
<dbReference type="InterPro" id="IPR003675">
    <property type="entry name" value="Rce1/LyrA-like_dom"/>
</dbReference>
<keyword evidence="1" id="KW-0812">Transmembrane</keyword>
<gene>
    <name evidence="3" type="ORF">C5750_23615</name>
</gene>
<keyword evidence="3" id="KW-0482">Metalloprotease</keyword>
<reference evidence="3 4" key="1">
    <citation type="submission" date="2018-02" db="EMBL/GenBank/DDBJ databases">
        <title>The draft genome of Phyllobacterium myrsinacearum DSM5892.</title>
        <authorList>
            <person name="Li L."/>
            <person name="Liu L."/>
            <person name="Zhang X."/>
            <person name="Wang T."/>
        </authorList>
    </citation>
    <scope>NUCLEOTIDE SEQUENCE [LARGE SCALE GENOMIC DNA]</scope>
    <source>
        <strain evidence="3 4">DSM 5892</strain>
    </source>
</reference>
<feature type="transmembrane region" description="Helical" evidence="1">
    <location>
        <begin position="46"/>
        <end position="69"/>
    </location>
</feature>
<keyword evidence="1" id="KW-0472">Membrane</keyword>
<feature type="transmembrane region" description="Helical" evidence="1">
    <location>
        <begin position="20"/>
        <end position="39"/>
    </location>
</feature>
<dbReference type="GO" id="GO:0006508">
    <property type="term" value="P:proteolysis"/>
    <property type="evidence" value="ECO:0007669"/>
    <property type="project" value="UniProtKB-KW"/>
</dbReference>
<feature type="domain" description="CAAX prenyl protease 2/Lysostaphin resistance protein A-like" evidence="2">
    <location>
        <begin position="134"/>
        <end position="219"/>
    </location>
</feature>
<keyword evidence="3" id="KW-0378">Hydrolase</keyword>
<name>A0A2S9JAK3_9HYPH</name>
<dbReference type="OrthoDB" id="5322702at2"/>
<keyword evidence="4" id="KW-1185">Reference proteome</keyword>
<dbReference type="PANTHER" id="PTHR36435">
    <property type="entry name" value="SLR1288 PROTEIN"/>
    <property type="match status" value="1"/>
</dbReference>
<dbReference type="AlphaFoldDB" id="A0A2S9JAK3"/>
<dbReference type="GO" id="GO:0080120">
    <property type="term" value="P:CAAX-box protein maturation"/>
    <property type="evidence" value="ECO:0007669"/>
    <property type="project" value="UniProtKB-ARBA"/>
</dbReference>
<sequence>MTSIRPIQTPMVKQPGWPEITIAVGVYVLGISLLGYWMLRQPDEHAVFRINIAGVMNFALGSAGLLGAYLCRVRNWQAFGFRPTTLKWIAISIVLGVMGFGLIFIAEAIYFHFIVEANTQADFQVAANNGLAAILLLLFTSAVLGPIGEELMFRGVVQSALEKYGPWVALVGSSFMFAAIHGPSVIFVDAFVMGLFFGAVFRLSGSIWPAVTLHAIYNGLNLIYYSAM</sequence>
<evidence type="ECO:0000313" key="3">
    <source>
        <dbReference type="EMBL" id="PRD49826.1"/>
    </source>
</evidence>